<protein>
    <recommendedName>
        <fullName evidence="3">Tautomerase enzyme</fullName>
    </recommendedName>
</protein>
<reference evidence="1" key="1">
    <citation type="submission" date="2022-12" db="EMBL/GenBank/DDBJ databases">
        <title>Bacterial isolates from different developmental stages of Nematostella vectensis.</title>
        <authorList>
            <person name="Fraune S."/>
        </authorList>
    </citation>
    <scope>NUCLEOTIDE SEQUENCE</scope>
    <source>
        <strain evidence="1">G21630-S1</strain>
    </source>
</reference>
<proteinExistence type="predicted"/>
<evidence type="ECO:0000313" key="1">
    <source>
        <dbReference type="EMBL" id="MCZ4279472.1"/>
    </source>
</evidence>
<comment type="caution">
    <text evidence="1">The sequence shown here is derived from an EMBL/GenBank/DDBJ whole genome shotgun (WGS) entry which is preliminary data.</text>
</comment>
<gene>
    <name evidence="1" type="ORF">O4H49_01705</name>
</gene>
<evidence type="ECO:0008006" key="3">
    <source>
        <dbReference type="Google" id="ProtNLM"/>
    </source>
</evidence>
<dbReference type="RefSeq" id="WP_269421677.1">
    <property type="nucleotide sequence ID" value="NZ_JAPWGY010000001.1"/>
</dbReference>
<keyword evidence="2" id="KW-1185">Reference proteome</keyword>
<dbReference type="Proteomes" id="UP001069802">
    <property type="component" value="Unassembled WGS sequence"/>
</dbReference>
<dbReference type="EMBL" id="JAPWGY010000001">
    <property type="protein sequence ID" value="MCZ4279472.1"/>
    <property type="molecule type" value="Genomic_DNA"/>
</dbReference>
<name>A0ABT4LEG1_9PROT</name>
<evidence type="ECO:0000313" key="2">
    <source>
        <dbReference type="Proteomes" id="UP001069802"/>
    </source>
</evidence>
<organism evidence="1 2">
    <name type="scientific">Kiloniella laminariae</name>
    <dbReference type="NCBI Taxonomy" id="454162"/>
    <lineage>
        <taxon>Bacteria</taxon>
        <taxon>Pseudomonadati</taxon>
        <taxon>Pseudomonadota</taxon>
        <taxon>Alphaproteobacteria</taxon>
        <taxon>Rhodospirillales</taxon>
        <taxon>Kiloniellaceae</taxon>
        <taxon>Kiloniella</taxon>
    </lineage>
</organism>
<sequence length="142" mass="15294">MPLQFIITEGLLTPAAEQKIFAGLTSLLMELNGLSDNQFLLPNVIGEITSIPENRTFSGGKPAAVAIFELKVPAIVLPTRDLQLAWIRRGTDLIYEAAAGKIAKDQIWGNVVHAVDGLWGINGHAYSNEELGAVLSGQRPAF</sequence>
<accession>A0ABT4LEG1</accession>